<dbReference type="AlphaFoldDB" id="K1XMV5"/>
<accession>K1XMV5</accession>
<dbReference type="RefSeq" id="XP_007295894.1">
    <property type="nucleotide sequence ID" value="XM_007295832.1"/>
</dbReference>
<protein>
    <submittedName>
        <fullName evidence="2">Uncharacterized protein</fullName>
    </submittedName>
</protein>
<evidence type="ECO:0000313" key="2">
    <source>
        <dbReference type="EMBL" id="EKD13804.1"/>
    </source>
</evidence>
<dbReference type="GeneID" id="18763940"/>
<dbReference type="KEGG" id="mbe:MBM_08005"/>
<feature type="compositionally biased region" description="Polar residues" evidence="1">
    <location>
        <begin position="17"/>
        <end position="26"/>
    </location>
</feature>
<dbReference type="EMBL" id="JH921448">
    <property type="protein sequence ID" value="EKD13804.1"/>
    <property type="molecule type" value="Genomic_DNA"/>
</dbReference>
<dbReference type="HOGENOM" id="CLU_1415470_0_0_1"/>
<reference evidence="2 3" key="1">
    <citation type="journal article" date="2012" name="BMC Genomics">
        <title>Sequencing the genome of Marssonina brunnea reveals fungus-poplar co-evolution.</title>
        <authorList>
            <person name="Zhu S."/>
            <person name="Cao Y.-Z."/>
            <person name="Jiang C."/>
            <person name="Tan B.-Y."/>
            <person name="Wang Z."/>
            <person name="Feng S."/>
            <person name="Zhang L."/>
            <person name="Su X.-H."/>
            <person name="Brejova B."/>
            <person name="Vinar T."/>
            <person name="Xu M."/>
            <person name="Wang M.-X."/>
            <person name="Zhang S.-G."/>
            <person name="Huang M.-R."/>
            <person name="Wu R."/>
            <person name="Zhou Y."/>
        </authorList>
    </citation>
    <scope>NUCLEOTIDE SEQUENCE [LARGE SCALE GENOMIC DNA]</scope>
    <source>
        <strain evidence="2 3">MB_m1</strain>
    </source>
</reference>
<keyword evidence="3" id="KW-1185">Reference proteome</keyword>
<dbReference type="InParanoid" id="K1XMV5"/>
<evidence type="ECO:0000313" key="3">
    <source>
        <dbReference type="Proteomes" id="UP000006753"/>
    </source>
</evidence>
<proteinExistence type="predicted"/>
<dbReference type="Proteomes" id="UP000006753">
    <property type="component" value="Unassembled WGS sequence"/>
</dbReference>
<sequence>MDSSIPPSLSRKRANGDTESPIQGLSTKRHQTVPKSPKTSIRDASEALIQAIKTAEEAFQQPQPTLAPLSDEISEVRIVGIFSTLEDANASVRNHCSIYAKRDEPDANFKEGRTIDGRIYYETHDAGRDGFAVEIVRQVVNPLGLSRSRIGAGISESLVRIPKSRRWNLINYFVNGMGGSGGSRSGPWEGLE</sequence>
<feature type="region of interest" description="Disordered" evidence="1">
    <location>
        <begin position="1"/>
        <end position="41"/>
    </location>
</feature>
<organism evidence="2 3">
    <name type="scientific">Marssonina brunnea f. sp. multigermtubi (strain MB_m1)</name>
    <name type="common">Marssonina leaf spot fungus</name>
    <dbReference type="NCBI Taxonomy" id="1072389"/>
    <lineage>
        <taxon>Eukaryota</taxon>
        <taxon>Fungi</taxon>
        <taxon>Dikarya</taxon>
        <taxon>Ascomycota</taxon>
        <taxon>Pezizomycotina</taxon>
        <taxon>Leotiomycetes</taxon>
        <taxon>Helotiales</taxon>
        <taxon>Drepanopezizaceae</taxon>
        <taxon>Drepanopeziza</taxon>
    </lineage>
</organism>
<evidence type="ECO:0000256" key="1">
    <source>
        <dbReference type="SAM" id="MobiDB-lite"/>
    </source>
</evidence>
<gene>
    <name evidence="2" type="ORF">MBM_08005</name>
</gene>
<name>K1XMV5_MARBU</name>
<dbReference type="OrthoDB" id="3559451at2759"/>